<dbReference type="GO" id="GO:0047429">
    <property type="term" value="F:nucleoside triphosphate diphosphatase activity"/>
    <property type="evidence" value="ECO:0007669"/>
    <property type="project" value="UniProtKB-EC"/>
</dbReference>
<dbReference type="CDD" id="cd00555">
    <property type="entry name" value="Maf"/>
    <property type="match status" value="1"/>
</dbReference>
<dbReference type="Gene3D" id="3.90.950.10">
    <property type="match status" value="1"/>
</dbReference>
<gene>
    <name evidence="4" type="ORF">UX85_C0004G0129</name>
</gene>
<dbReference type="SUPFAM" id="SSF52972">
    <property type="entry name" value="ITPase-like"/>
    <property type="match status" value="1"/>
</dbReference>
<protein>
    <recommendedName>
        <fullName evidence="3">Nucleoside triphosphate pyrophosphatase</fullName>
        <ecNumber evidence="3">3.6.1.9</ecNumber>
    </recommendedName>
    <alternativeName>
        <fullName evidence="3">Nucleotide pyrophosphatase</fullName>
        <shortName evidence="3">Nucleotide PPase</shortName>
    </alternativeName>
</protein>
<dbReference type="Pfam" id="PF02545">
    <property type="entry name" value="Maf"/>
    <property type="match status" value="1"/>
</dbReference>
<dbReference type="Proteomes" id="UP000033860">
    <property type="component" value="Unassembled WGS sequence"/>
</dbReference>
<comment type="cofactor">
    <cofactor evidence="1 3">
        <name>a divalent metal cation</name>
        <dbReference type="ChEBI" id="CHEBI:60240"/>
    </cofactor>
</comment>
<dbReference type="PANTHER" id="PTHR43213">
    <property type="entry name" value="BIFUNCTIONAL DTTP/UTP PYROPHOSPHATASE/METHYLTRANSFERASE PROTEIN-RELATED"/>
    <property type="match status" value="1"/>
</dbReference>
<keyword evidence="3" id="KW-0963">Cytoplasm</keyword>
<keyword evidence="3" id="KW-0546">Nucleotide metabolism</keyword>
<feature type="active site" description="Proton acceptor" evidence="3">
    <location>
        <position position="69"/>
    </location>
</feature>
<evidence type="ECO:0000313" key="4">
    <source>
        <dbReference type="EMBL" id="KKU61207.1"/>
    </source>
</evidence>
<dbReference type="HAMAP" id="MF_00528">
    <property type="entry name" value="Maf"/>
    <property type="match status" value="1"/>
</dbReference>
<evidence type="ECO:0000256" key="3">
    <source>
        <dbReference type="HAMAP-Rule" id="MF_00528"/>
    </source>
</evidence>
<reference evidence="4 5" key="1">
    <citation type="journal article" date="2015" name="Nature">
        <title>rRNA introns, odd ribosomes, and small enigmatic genomes across a large radiation of phyla.</title>
        <authorList>
            <person name="Brown C.T."/>
            <person name="Hug L.A."/>
            <person name="Thomas B.C."/>
            <person name="Sharon I."/>
            <person name="Castelle C.J."/>
            <person name="Singh A."/>
            <person name="Wilkins M.J."/>
            <person name="Williams K.H."/>
            <person name="Banfield J.F."/>
        </authorList>
    </citation>
    <scope>NUCLEOTIDE SEQUENCE [LARGE SCALE GENOMIC DNA]</scope>
</reference>
<name>A0A0G1RVQ5_9BACT</name>
<comment type="caution">
    <text evidence="3">Lacks conserved residue(s) required for the propagation of feature annotation.</text>
</comment>
<dbReference type="InterPro" id="IPR029001">
    <property type="entry name" value="ITPase-like_fam"/>
</dbReference>
<dbReference type="AlphaFoldDB" id="A0A0G1RVQ5"/>
<comment type="function">
    <text evidence="3">Nucleoside triphosphate pyrophosphatase. May have a dual role in cell division arrest and in preventing the incorporation of modified nucleotides into cellular nucleic acids.</text>
</comment>
<evidence type="ECO:0000313" key="5">
    <source>
        <dbReference type="Proteomes" id="UP000033860"/>
    </source>
</evidence>
<dbReference type="GO" id="GO:0005737">
    <property type="term" value="C:cytoplasm"/>
    <property type="evidence" value="ECO:0007669"/>
    <property type="project" value="UniProtKB-SubCell"/>
</dbReference>
<comment type="catalytic activity">
    <reaction evidence="3">
        <text>a ribonucleoside 5'-triphosphate + H2O = a ribonucleoside 5'-phosphate + diphosphate + H(+)</text>
        <dbReference type="Rhea" id="RHEA:23996"/>
        <dbReference type="ChEBI" id="CHEBI:15377"/>
        <dbReference type="ChEBI" id="CHEBI:15378"/>
        <dbReference type="ChEBI" id="CHEBI:33019"/>
        <dbReference type="ChEBI" id="CHEBI:58043"/>
        <dbReference type="ChEBI" id="CHEBI:61557"/>
        <dbReference type="EC" id="3.6.1.9"/>
    </reaction>
</comment>
<comment type="caution">
    <text evidence="4">The sequence shown here is derived from an EMBL/GenBank/DDBJ whole genome shotgun (WGS) entry which is preliminary data.</text>
</comment>
<dbReference type="GO" id="GO:0009117">
    <property type="term" value="P:nucleotide metabolic process"/>
    <property type="evidence" value="ECO:0007669"/>
    <property type="project" value="UniProtKB-KW"/>
</dbReference>
<dbReference type="EMBL" id="LCNT01000004">
    <property type="protein sequence ID" value="KKU61207.1"/>
    <property type="molecule type" value="Genomic_DNA"/>
</dbReference>
<comment type="catalytic activity">
    <reaction evidence="3">
        <text>a 2'-deoxyribonucleoside 5'-triphosphate + H2O = a 2'-deoxyribonucleoside 5'-phosphate + diphosphate + H(+)</text>
        <dbReference type="Rhea" id="RHEA:44644"/>
        <dbReference type="ChEBI" id="CHEBI:15377"/>
        <dbReference type="ChEBI" id="CHEBI:15378"/>
        <dbReference type="ChEBI" id="CHEBI:33019"/>
        <dbReference type="ChEBI" id="CHEBI:61560"/>
        <dbReference type="ChEBI" id="CHEBI:65317"/>
        <dbReference type="EC" id="3.6.1.9"/>
    </reaction>
</comment>
<comment type="subcellular location">
    <subcellularLocation>
        <location evidence="3">Cytoplasm</location>
    </subcellularLocation>
</comment>
<comment type="similarity">
    <text evidence="3">Belongs to the Maf family.</text>
</comment>
<dbReference type="PIRSF" id="PIRSF006305">
    <property type="entry name" value="Maf"/>
    <property type="match status" value="1"/>
</dbReference>
<accession>A0A0G1RVQ5</accession>
<dbReference type="NCBIfam" id="TIGR00172">
    <property type="entry name" value="maf"/>
    <property type="match status" value="1"/>
</dbReference>
<organism evidence="4 5">
    <name type="scientific">Candidatus Beckwithbacteria bacterium GW2011_GWB1_47_15</name>
    <dbReference type="NCBI Taxonomy" id="1618371"/>
    <lineage>
        <taxon>Bacteria</taxon>
        <taxon>Candidatus Beckwithiibacteriota</taxon>
    </lineage>
</organism>
<dbReference type="InterPro" id="IPR003697">
    <property type="entry name" value="Maf-like"/>
</dbReference>
<proteinExistence type="inferred from homology"/>
<evidence type="ECO:0000256" key="1">
    <source>
        <dbReference type="ARBA" id="ARBA00001968"/>
    </source>
</evidence>
<evidence type="ECO:0000256" key="2">
    <source>
        <dbReference type="ARBA" id="ARBA00022801"/>
    </source>
</evidence>
<dbReference type="PANTHER" id="PTHR43213:SF5">
    <property type="entry name" value="BIFUNCTIONAL DTTP_UTP PYROPHOSPHATASE_METHYLTRANSFERASE PROTEIN-RELATED"/>
    <property type="match status" value="1"/>
</dbReference>
<sequence length="209" mass="23222">MKLYLASSSPRRPKLLKWFGLPFAVVDHGFDEESIEAADSETLVGQLALNKAYSAAETIDKPALVIGSDLVVSLNDHSWSKPATLEEAKFMLKTLVGRMHTIMCGVAVYDTASEKAVMSVAKTDVWMKAYTDEVIEKYLKQVPVLDRGGAYGIQDEIEGYGSLVKSFSGGITTIIGLPLHYLENLLLEFGVKPKKDWRQKCFEETGYEY</sequence>
<keyword evidence="2 3" id="KW-0378">Hydrolase</keyword>
<dbReference type="EC" id="3.6.1.9" evidence="3"/>